<dbReference type="InterPro" id="IPR010982">
    <property type="entry name" value="Lambda_DNA-bd_dom_sf"/>
</dbReference>
<evidence type="ECO:0000256" key="1">
    <source>
        <dbReference type="ARBA" id="ARBA00023125"/>
    </source>
</evidence>
<dbReference type="PANTHER" id="PTHR46797">
    <property type="entry name" value="HTH-TYPE TRANSCRIPTIONAL REGULATOR"/>
    <property type="match status" value="1"/>
</dbReference>
<dbReference type="InterPro" id="IPR050807">
    <property type="entry name" value="TransReg_Diox_bact_type"/>
</dbReference>
<reference evidence="3 4" key="1">
    <citation type="submission" date="2019-02" db="EMBL/GenBank/DDBJ databases">
        <title>Closed genome of Sporomusa termitida DSM 4440.</title>
        <authorList>
            <person name="Poehlein A."/>
            <person name="Daniel R."/>
        </authorList>
    </citation>
    <scope>NUCLEOTIDE SEQUENCE [LARGE SCALE GENOMIC DNA]</scope>
    <source>
        <strain evidence="3 4">DSM 4440</strain>
    </source>
</reference>
<dbReference type="AlphaFoldDB" id="A0A517DY39"/>
<dbReference type="PANTHER" id="PTHR46797:SF19">
    <property type="entry name" value="BLL2473 PROTEIN"/>
    <property type="match status" value="1"/>
</dbReference>
<dbReference type="CDD" id="cd00093">
    <property type="entry name" value="HTH_XRE"/>
    <property type="match status" value="1"/>
</dbReference>
<dbReference type="EMBL" id="CP036259">
    <property type="protein sequence ID" value="QDR82258.1"/>
    <property type="molecule type" value="Genomic_DNA"/>
</dbReference>
<evidence type="ECO:0000259" key="2">
    <source>
        <dbReference type="PROSITE" id="PS50943"/>
    </source>
</evidence>
<name>A0A517DY39_9FIRM</name>
<protein>
    <submittedName>
        <fullName evidence="3">Transcriptional regulator, y4mF family</fullName>
    </submittedName>
</protein>
<dbReference type="Pfam" id="PF01381">
    <property type="entry name" value="HTH_3"/>
    <property type="match status" value="1"/>
</dbReference>
<organism evidence="3 4">
    <name type="scientific">Sporomusa termitida</name>
    <dbReference type="NCBI Taxonomy" id="2377"/>
    <lineage>
        <taxon>Bacteria</taxon>
        <taxon>Bacillati</taxon>
        <taxon>Bacillota</taxon>
        <taxon>Negativicutes</taxon>
        <taxon>Selenomonadales</taxon>
        <taxon>Sporomusaceae</taxon>
        <taxon>Sporomusa</taxon>
    </lineage>
</organism>
<dbReference type="PROSITE" id="PS50943">
    <property type="entry name" value="HTH_CROC1"/>
    <property type="match status" value="1"/>
</dbReference>
<accession>A0A517DY39</accession>
<keyword evidence="4" id="KW-1185">Reference proteome</keyword>
<sequence length="100" mass="11265">MKIGQKIKEARECQNISMNHLAQKCEVSQANLSRIESGHQQPAFDTLERIISALGFSLAEFFADGTPDITPDIRALLPIIQTLTPRQKQALQRFLEAMQQ</sequence>
<keyword evidence="1" id="KW-0238">DNA-binding</keyword>
<evidence type="ECO:0000313" key="3">
    <source>
        <dbReference type="EMBL" id="QDR82258.1"/>
    </source>
</evidence>
<dbReference type="SMART" id="SM00530">
    <property type="entry name" value="HTH_XRE"/>
    <property type="match status" value="1"/>
</dbReference>
<dbReference type="GO" id="GO:0003677">
    <property type="term" value="F:DNA binding"/>
    <property type="evidence" value="ECO:0007669"/>
    <property type="project" value="UniProtKB-KW"/>
</dbReference>
<dbReference type="SUPFAM" id="SSF47413">
    <property type="entry name" value="lambda repressor-like DNA-binding domains"/>
    <property type="match status" value="1"/>
</dbReference>
<gene>
    <name evidence="3" type="ORF">SPTER_36820</name>
</gene>
<dbReference type="GO" id="GO:0003700">
    <property type="term" value="F:DNA-binding transcription factor activity"/>
    <property type="evidence" value="ECO:0007669"/>
    <property type="project" value="TreeGrafter"/>
</dbReference>
<feature type="domain" description="HTH cro/C1-type" evidence="2">
    <location>
        <begin position="7"/>
        <end position="61"/>
    </location>
</feature>
<dbReference type="KEGG" id="sted:SPTER_36820"/>
<dbReference type="Gene3D" id="1.10.260.40">
    <property type="entry name" value="lambda repressor-like DNA-binding domains"/>
    <property type="match status" value="1"/>
</dbReference>
<proteinExistence type="predicted"/>
<evidence type="ECO:0000313" key="4">
    <source>
        <dbReference type="Proteomes" id="UP000320776"/>
    </source>
</evidence>
<dbReference type="InterPro" id="IPR001387">
    <property type="entry name" value="Cro/C1-type_HTH"/>
</dbReference>
<dbReference type="RefSeq" id="WP_170233315.1">
    <property type="nucleotide sequence ID" value="NZ_CP036259.1"/>
</dbReference>
<dbReference type="Proteomes" id="UP000320776">
    <property type="component" value="Chromosome"/>
</dbReference>
<dbReference type="GO" id="GO:0005829">
    <property type="term" value="C:cytosol"/>
    <property type="evidence" value="ECO:0007669"/>
    <property type="project" value="TreeGrafter"/>
</dbReference>